<evidence type="ECO:0000313" key="13">
    <source>
        <dbReference type="EMBL" id="MDC3987768.1"/>
    </source>
</evidence>
<dbReference type="Gene3D" id="3.40.50.300">
    <property type="entry name" value="P-loop containing nucleotide triphosphate hydrolases"/>
    <property type="match status" value="1"/>
</dbReference>
<keyword evidence="2" id="KW-0813">Transport</keyword>
<dbReference type="EMBL" id="JAGTJJ010000058">
    <property type="protein sequence ID" value="MDC3987768.1"/>
    <property type="molecule type" value="Genomic_DNA"/>
</dbReference>
<evidence type="ECO:0000256" key="4">
    <source>
        <dbReference type="ARBA" id="ARBA00022692"/>
    </source>
</evidence>
<evidence type="ECO:0000256" key="6">
    <source>
        <dbReference type="ARBA" id="ARBA00022840"/>
    </source>
</evidence>
<accession>A0A9X3XFH7</accession>
<evidence type="ECO:0000256" key="5">
    <source>
        <dbReference type="ARBA" id="ARBA00022741"/>
    </source>
</evidence>
<dbReference type="InterPro" id="IPR017871">
    <property type="entry name" value="ABC_transporter-like_CS"/>
</dbReference>
<keyword evidence="5" id="KW-0547">Nucleotide-binding</keyword>
<dbReference type="SUPFAM" id="SSF90123">
    <property type="entry name" value="ABC transporter transmembrane region"/>
    <property type="match status" value="1"/>
</dbReference>
<evidence type="ECO:0000256" key="3">
    <source>
        <dbReference type="ARBA" id="ARBA00022475"/>
    </source>
</evidence>
<feature type="transmembrane region" description="Helical" evidence="10">
    <location>
        <begin position="256"/>
        <end position="275"/>
    </location>
</feature>
<dbReference type="GO" id="GO:0005886">
    <property type="term" value="C:plasma membrane"/>
    <property type="evidence" value="ECO:0007669"/>
    <property type="project" value="UniProtKB-SubCell"/>
</dbReference>
<dbReference type="SUPFAM" id="SSF52540">
    <property type="entry name" value="P-loop containing nucleoside triphosphate hydrolases"/>
    <property type="match status" value="1"/>
</dbReference>
<feature type="region of interest" description="Disordered" evidence="9">
    <location>
        <begin position="83"/>
        <end position="107"/>
    </location>
</feature>
<keyword evidence="8 10" id="KW-0472">Membrane</keyword>
<feature type="domain" description="ABC transmembrane type-1" evidence="12">
    <location>
        <begin position="131"/>
        <end position="423"/>
    </location>
</feature>
<feature type="transmembrane region" description="Helical" evidence="10">
    <location>
        <begin position="399"/>
        <end position="418"/>
    </location>
</feature>
<gene>
    <name evidence="13" type="ORF">KEG57_45305</name>
</gene>
<name>A0A9X3XFH7_9BACT</name>
<dbReference type="InterPro" id="IPR027417">
    <property type="entry name" value="P-loop_NTPase"/>
</dbReference>
<evidence type="ECO:0000256" key="7">
    <source>
        <dbReference type="ARBA" id="ARBA00022989"/>
    </source>
</evidence>
<keyword evidence="14" id="KW-1185">Reference proteome</keyword>
<dbReference type="FunFam" id="3.40.50.300:FF:000221">
    <property type="entry name" value="Multidrug ABC transporter ATP-binding protein"/>
    <property type="match status" value="1"/>
</dbReference>
<dbReference type="Pfam" id="PF00005">
    <property type="entry name" value="ABC_tran"/>
    <property type="match status" value="1"/>
</dbReference>
<feature type="transmembrane region" description="Helical" evidence="10">
    <location>
        <begin position="314"/>
        <end position="333"/>
    </location>
</feature>
<feature type="domain" description="ABC transporter" evidence="11">
    <location>
        <begin position="457"/>
        <end position="691"/>
    </location>
</feature>
<protein>
    <submittedName>
        <fullName evidence="13">ABC transporter ATP-binding protein</fullName>
    </submittedName>
</protein>
<dbReference type="GO" id="GO:0005524">
    <property type="term" value="F:ATP binding"/>
    <property type="evidence" value="ECO:0007669"/>
    <property type="project" value="UniProtKB-KW"/>
</dbReference>
<dbReference type="PANTHER" id="PTHR43394:SF1">
    <property type="entry name" value="ATP-BINDING CASSETTE SUB-FAMILY B MEMBER 10, MITOCHONDRIAL"/>
    <property type="match status" value="1"/>
</dbReference>
<keyword evidence="7 10" id="KW-1133">Transmembrane helix</keyword>
<keyword evidence="6 13" id="KW-0067">ATP-binding</keyword>
<proteinExistence type="predicted"/>
<reference evidence="13 14" key="1">
    <citation type="submission" date="2021-04" db="EMBL/GenBank/DDBJ databases">
        <title>Genome analysis of Polyangium sp.</title>
        <authorList>
            <person name="Li Y."/>
            <person name="Wang J."/>
        </authorList>
    </citation>
    <scope>NUCLEOTIDE SEQUENCE [LARGE SCALE GENOMIC DNA]</scope>
    <source>
        <strain evidence="13 14">SDU14</strain>
    </source>
</reference>
<dbReference type="InterPro" id="IPR003439">
    <property type="entry name" value="ABC_transporter-like_ATP-bd"/>
</dbReference>
<dbReference type="GO" id="GO:0015421">
    <property type="term" value="F:ABC-type oligopeptide transporter activity"/>
    <property type="evidence" value="ECO:0007669"/>
    <property type="project" value="TreeGrafter"/>
</dbReference>
<comment type="caution">
    <text evidence="13">The sequence shown here is derived from an EMBL/GenBank/DDBJ whole genome shotgun (WGS) entry which is preliminary data.</text>
</comment>
<evidence type="ECO:0000259" key="12">
    <source>
        <dbReference type="PROSITE" id="PS50929"/>
    </source>
</evidence>
<evidence type="ECO:0000313" key="14">
    <source>
        <dbReference type="Proteomes" id="UP001151081"/>
    </source>
</evidence>
<evidence type="ECO:0000256" key="9">
    <source>
        <dbReference type="SAM" id="MobiDB-lite"/>
    </source>
</evidence>
<evidence type="ECO:0000256" key="10">
    <source>
        <dbReference type="SAM" id="Phobius"/>
    </source>
</evidence>
<dbReference type="Proteomes" id="UP001151081">
    <property type="component" value="Unassembled WGS sequence"/>
</dbReference>
<evidence type="ECO:0000256" key="1">
    <source>
        <dbReference type="ARBA" id="ARBA00004651"/>
    </source>
</evidence>
<dbReference type="Pfam" id="PF00664">
    <property type="entry name" value="ABC_membrane"/>
    <property type="match status" value="1"/>
</dbReference>
<feature type="transmembrane region" description="Helical" evidence="10">
    <location>
        <begin position="367"/>
        <end position="387"/>
    </location>
</feature>
<organism evidence="13 14">
    <name type="scientific">Polyangium jinanense</name>
    <dbReference type="NCBI Taxonomy" id="2829994"/>
    <lineage>
        <taxon>Bacteria</taxon>
        <taxon>Pseudomonadati</taxon>
        <taxon>Myxococcota</taxon>
        <taxon>Polyangia</taxon>
        <taxon>Polyangiales</taxon>
        <taxon>Polyangiaceae</taxon>
        <taxon>Polyangium</taxon>
    </lineage>
</organism>
<evidence type="ECO:0000256" key="2">
    <source>
        <dbReference type="ARBA" id="ARBA00022448"/>
    </source>
</evidence>
<comment type="subcellular location">
    <subcellularLocation>
        <location evidence="1">Cell membrane</location>
        <topology evidence="1">Multi-pass membrane protein</topology>
    </subcellularLocation>
</comment>
<dbReference type="SMART" id="SM00382">
    <property type="entry name" value="AAA"/>
    <property type="match status" value="1"/>
</dbReference>
<feature type="transmembrane region" description="Helical" evidence="10">
    <location>
        <begin position="281"/>
        <end position="302"/>
    </location>
</feature>
<keyword evidence="3" id="KW-1003">Cell membrane</keyword>
<sequence length="713" mass="77295">MTLRIRSAVPGRARWEIPEILDRPDFALELARVLVGHASLASVAVNALTGRVLVHFDKKTPLAEVEKILHEALHLAREAHALRKHDPASAPAETGTSSSPALPAGKATTARTQPLFRLFERSQHHRRLFTLTLATTILDRAFDAAPSLMISAGLDIVTRGPQSSIARLGFKSTASQLSVLGAASLGAWTLDSATGYAHARLSSRLANVVQHDLRKDVYRHIQTLDLAEFEGRQMAEWLSVLQEDINRLEEFLKEGIDPLITILVNIIIVGAAFVTTYPPLAAVQFLIFPAIYYVSAEFLGPIRKRLIASRRAQALLDNLMVGNLSGLATVLGFNAQEREASRVEQASLEFVASSDEATALSSAYVPAIRTVAGFGFLTTLVWGAGLVVRGRIAASAYNFLAYTSLRLLGTLGWIGLALNQYQRTMVSLERVLNVLDKRPTILSGPRPLPTERVVGDLVLDNVVFGYTPEHPVLRGINMHFAAGKTTAIVGSNGAGKSTVLKLLLRFYDANAGAVRLDGIDVRELDLADLRTSMALVSQQIFLFAGSIRDNIAYARPDATMAEIEWAAKMAEAHDFITAMPAKYDTDVGEGGSRLSGGQRQRIAIARALLSQRPILVFDEATSAMDNETEAALQRSLREATQGRTTVMVVHRLSTARNADYIYVLDAGVVCEQGRHEDLVAQNGLYASFWRIQTGEAALPAPPSDPSGSSSPAS</sequence>
<dbReference type="PANTHER" id="PTHR43394">
    <property type="entry name" value="ATP-DEPENDENT PERMEASE MDL1, MITOCHONDRIAL"/>
    <property type="match status" value="1"/>
</dbReference>
<dbReference type="InterPro" id="IPR003593">
    <property type="entry name" value="AAA+_ATPase"/>
</dbReference>
<dbReference type="PROSITE" id="PS50893">
    <property type="entry name" value="ABC_TRANSPORTER_2"/>
    <property type="match status" value="1"/>
</dbReference>
<keyword evidence="4 10" id="KW-0812">Transmembrane</keyword>
<evidence type="ECO:0000256" key="8">
    <source>
        <dbReference type="ARBA" id="ARBA00023136"/>
    </source>
</evidence>
<dbReference type="PROSITE" id="PS00211">
    <property type="entry name" value="ABC_TRANSPORTER_1"/>
    <property type="match status" value="1"/>
</dbReference>
<dbReference type="InterPro" id="IPR036640">
    <property type="entry name" value="ABC1_TM_sf"/>
</dbReference>
<dbReference type="Gene3D" id="1.20.1560.10">
    <property type="entry name" value="ABC transporter type 1, transmembrane domain"/>
    <property type="match status" value="1"/>
</dbReference>
<dbReference type="AlphaFoldDB" id="A0A9X3XFH7"/>
<dbReference type="InterPro" id="IPR039421">
    <property type="entry name" value="Type_1_exporter"/>
</dbReference>
<evidence type="ECO:0000259" key="11">
    <source>
        <dbReference type="PROSITE" id="PS50893"/>
    </source>
</evidence>
<dbReference type="GO" id="GO:0016887">
    <property type="term" value="F:ATP hydrolysis activity"/>
    <property type="evidence" value="ECO:0007669"/>
    <property type="project" value="InterPro"/>
</dbReference>
<dbReference type="PROSITE" id="PS50929">
    <property type="entry name" value="ABC_TM1F"/>
    <property type="match status" value="1"/>
</dbReference>
<dbReference type="InterPro" id="IPR011527">
    <property type="entry name" value="ABC1_TM_dom"/>
</dbReference>